<dbReference type="InterPro" id="IPR036236">
    <property type="entry name" value="Znf_C2H2_sf"/>
</dbReference>
<accession>A0A6C0H301</accession>
<dbReference type="InterPro" id="IPR013087">
    <property type="entry name" value="Znf_C2H2_type"/>
</dbReference>
<evidence type="ECO:0000259" key="1">
    <source>
        <dbReference type="PROSITE" id="PS50157"/>
    </source>
</evidence>
<protein>
    <recommendedName>
        <fullName evidence="1">C2H2-type domain-containing protein</fullName>
    </recommendedName>
</protein>
<dbReference type="Gene3D" id="3.30.160.60">
    <property type="entry name" value="Classic Zinc Finger"/>
    <property type="match status" value="1"/>
</dbReference>
<proteinExistence type="predicted"/>
<name>A0A6C0H301_9ZZZZ</name>
<reference evidence="2" key="1">
    <citation type="journal article" date="2020" name="Nature">
        <title>Giant virus diversity and host interactions through global metagenomics.</title>
        <authorList>
            <person name="Schulz F."/>
            <person name="Roux S."/>
            <person name="Paez-Espino D."/>
            <person name="Jungbluth S."/>
            <person name="Walsh D.A."/>
            <person name="Denef V.J."/>
            <person name="McMahon K.D."/>
            <person name="Konstantinidis K.T."/>
            <person name="Eloe-Fadrosh E.A."/>
            <person name="Kyrpides N.C."/>
            <person name="Woyke T."/>
        </authorList>
    </citation>
    <scope>NUCLEOTIDE SEQUENCE</scope>
    <source>
        <strain evidence="2">GVMAG-M-3300023179-62</strain>
    </source>
</reference>
<dbReference type="PROSITE" id="PS50157">
    <property type="entry name" value="ZINC_FINGER_C2H2_2"/>
    <property type="match status" value="1"/>
</dbReference>
<dbReference type="EMBL" id="MN739859">
    <property type="protein sequence ID" value="QHT74932.1"/>
    <property type="molecule type" value="Genomic_DNA"/>
</dbReference>
<dbReference type="SUPFAM" id="SSF57667">
    <property type="entry name" value="beta-beta-alpha zinc fingers"/>
    <property type="match status" value="1"/>
</dbReference>
<organism evidence="2">
    <name type="scientific">viral metagenome</name>
    <dbReference type="NCBI Taxonomy" id="1070528"/>
    <lineage>
        <taxon>unclassified sequences</taxon>
        <taxon>metagenomes</taxon>
        <taxon>organismal metagenomes</taxon>
    </lineage>
</organism>
<sequence>MECKHCGAILKSKSSLNQHQKTAKYCLVKQNKPINTEYTCCFCSTGFTLKSSLHKHVRICKANTPMIREQLQLLNEQFHELSLLKKDLLRDSDTVKVSYSIDEFQDDKPFKSKRLLHESYPISSEYFISFDEAFHRECIRDVLNNSSHFKKDLKIGSL</sequence>
<feature type="domain" description="C2H2-type" evidence="1">
    <location>
        <begin position="38"/>
        <end position="65"/>
    </location>
</feature>
<dbReference type="AlphaFoldDB" id="A0A6C0H301"/>
<evidence type="ECO:0000313" key="2">
    <source>
        <dbReference type="EMBL" id="QHT74932.1"/>
    </source>
</evidence>